<dbReference type="Proteomes" id="UP001281147">
    <property type="component" value="Unassembled WGS sequence"/>
</dbReference>
<gene>
    <name evidence="1" type="ORF">LTR37_016271</name>
</gene>
<keyword evidence="2" id="KW-1185">Reference proteome</keyword>
<evidence type="ECO:0000313" key="2">
    <source>
        <dbReference type="Proteomes" id="UP001281147"/>
    </source>
</evidence>
<accession>A0ACC3MPU3</accession>
<sequence length="463" mass="50640">MSKMSTTHRQNSHESQDDEIKKPLESAKRDKAVLRKLDLHLLPVIYGLAILLALDATNIGIARIEGLEEELRMQDKDFNIAALVFFIPCILFDVPANILFQASRPPLFFGTVVLLTGIVTVLEGITESYVGFVACRLLLGVCQTCFQAGAIYLVASYYPRYSLHSRISPLIACRLLSSAFGSLLGFGIAHLDGVAGLTAWRWIYVVEGLVTCAAAFFAFFLVPGWPERARFLDSDERRIHLKLLQKGSVEENRAAQNNWRVLKGVLHDPKVYFSALIHFGCVATSHSAAIFIPTILNELGWESSKAMYMAIPIFLFAAALTLALGFASDYTRQRYPFCVGPLLAVVAALTVMLASSQSSVKLRYAACFFLGSGAAAGLTISITWLSNNIVCRKTRGIAFGLAAMLGNCGSILGMTVYPKDESPRYPTGFGVCLAMIVVAIVAATAQWLYLVRRRKAAGEDCVL</sequence>
<organism evidence="1 2">
    <name type="scientific">Vermiconidia calcicola</name>
    <dbReference type="NCBI Taxonomy" id="1690605"/>
    <lineage>
        <taxon>Eukaryota</taxon>
        <taxon>Fungi</taxon>
        <taxon>Dikarya</taxon>
        <taxon>Ascomycota</taxon>
        <taxon>Pezizomycotina</taxon>
        <taxon>Dothideomycetes</taxon>
        <taxon>Dothideomycetidae</taxon>
        <taxon>Mycosphaerellales</taxon>
        <taxon>Extremaceae</taxon>
        <taxon>Vermiconidia</taxon>
    </lineage>
</organism>
<protein>
    <submittedName>
        <fullName evidence="1">Uncharacterized protein</fullName>
    </submittedName>
</protein>
<evidence type="ECO:0000313" key="1">
    <source>
        <dbReference type="EMBL" id="KAK3699762.1"/>
    </source>
</evidence>
<proteinExistence type="predicted"/>
<reference evidence="1" key="1">
    <citation type="submission" date="2023-07" db="EMBL/GenBank/DDBJ databases">
        <title>Black Yeasts Isolated from many extreme environments.</title>
        <authorList>
            <person name="Coleine C."/>
            <person name="Stajich J.E."/>
            <person name="Selbmann L."/>
        </authorList>
    </citation>
    <scope>NUCLEOTIDE SEQUENCE</scope>
    <source>
        <strain evidence="1">CCFEE 5714</strain>
    </source>
</reference>
<dbReference type="EMBL" id="JAUTXU010000193">
    <property type="protein sequence ID" value="KAK3699762.1"/>
    <property type="molecule type" value="Genomic_DNA"/>
</dbReference>
<comment type="caution">
    <text evidence="1">The sequence shown here is derived from an EMBL/GenBank/DDBJ whole genome shotgun (WGS) entry which is preliminary data.</text>
</comment>
<name>A0ACC3MPU3_9PEZI</name>